<evidence type="ECO:0000259" key="4">
    <source>
        <dbReference type="Pfam" id="PF12849"/>
    </source>
</evidence>
<keyword evidence="6" id="KW-1185">Reference proteome</keyword>
<reference evidence="6" key="1">
    <citation type="journal article" date="2019" name="Int. J. Syst. Evol. Microbiol.">
        <title>The Global Catalogue of Microorganisms (GCM) 10K type strain sequencing project: providing services to taxonomists for standard genome sequencing and annotation.</title>
        <authorList>
            <consortium name="The Broad Institute Genomics Platform"/>
            <consortium name="The Broad Institute Genome Sequencing Center for Infectious Disease"/>
            <person name="Wu L."/>
            <person name="Ma J."/>
        </authorList>
    </citation>
    <scope>NUCLEOTIDE SEQUENCE [LARGE SCALE GENOMIC DNA]</scope>
    <source>
        <strain evidence="6">CECT 7698</strain>
    </source>
</reference>
<evidence type="ECO:0000313" key="5">
    <source>
        <dbReference type="EMBL" id="MFC3283916.1"/>
    </source>
</evidence>
<comment type="caution">
    <text evidence="5">The sequence shown here is derived from an EMBL/GenBank/DDBJ whole genome shotgun (WGS) entry which is preliminary data.</text>
</comment>
<dbReference type="Gene3D" id="3.40.190.10">
    <property type="entry name" value="Periplasmic binding protein-like II"/>
    <property type="match status" value="2"/>
</dbReference>
<organism evidence="5 6">
    <name type="scientific">Litchfieldella rifensis</name>
    <dbReference type="NCBI Taxonomy" id="762643"/>
    <lineage>
        <taxon>Bacteria</taxon>
        <taxon>Pseudomonadati</taxon>
        <taxon>Pseudomonadota</taxon>
        <taxon>Gammaproteobacteria</taxon>
        <taxon>Oceanospirillales</taxon>
        <taxon>Halomonadaceae</taxon>
        <taxon>Litchfieldella</taxon>
    </lineage>
</organism>
<feature type="signal peptide" evidence="3">
    <location>
        <begin position="1"/>
        <end position="21"/>
    </location>
</feature>
<protein>
    <submittedName>
        <fullName evidence="5">PstS family phosphate ABC transporter substrate-binding protein</fullName>
    </submittedName>
</protein>
<feature type="region of interest" description="Disordered" evidence="2">
    <location>
        <begin position="62"/>
        <end position="85"/>
    </location>
</feature>
<evidence type="ECO:0000256" key="2">
    <source>
        <dbReference type="SAM" id="MobiDB-lite"/>
    </source>
</evidence>
<dbReference type="SUPFAM" id="SSF53850">
    <property type="entry name" value="Periplasmic binding protein-like II"/>
    <property type="match status" value="1"/>
</dbReference>
<dbReference type="Pfam" id="PF12849">
    <property type="entry name" value="PBP_like_2"/>
    <property type="match status" value="1"/>
</dbReference>
<feature type="domain" description="PBP" evidence="4">
    <location>
        <begin position="22"/>
        <end position="276"/>
    </location>
</feature>
<keyword evidence="1 3" id="KW-0732">Signal</keyword>
<feature type="compositionally biased region" description="Low complexity" evidence="2">
    <location>
        <begin position="62"/>
        <end position="76"/>
    </location>
</feature>
<dbReference type="Proteomes" id="UP001595579">
    <property type="component" value="Unassembled WGS sequence"/>
</dbReference>
<dbReference type="PANTHER" id="PTHR30570">
    <property type="entry name" value="PERIPLASMIC PHOSPHATE BINDING COMPONENT OF PHOSPHATE ABC TRANSPORTER"/>
    <property type="match status" value="1"/>
</dbReference>
<dbReference type="EMBL" id="JBHRUG010000019">
    <property type="protein sequence ID" value="MFC3283916.1"/>
    <property type="molecule type" value="Genomic_DNA"/>
</dbReference>
<sequence>MILRMVAVILLWLTAAGLASGAERPVAGTLNSIGSETLAGLMLRWGEQLEDRHPGVRLQLQASGSATAPPALAAGTTRLGPMSRPMSEAERHDFTVRQGHAPTRIPVAMDALAVFVHRHNPLEALSLAQVDAIFSDTRRCGATAPLERWDTLGGRAEPIVRHSRNSASGTYGIFKRIALCGGDFRLDVNEYPGSSAVVAAVAQSPGGIGYAGMGYLTSSVRAVALRDGEGRAVAPSIEATLSGAYPLSRTLYLYVNLPPGERLPQPEAAFIDLVLSPAGQETVRELGFVPLPDEMIAASRESLALEPLPPPP</sequence>
<dbReference type="RefSeq" id="WP_386773378.1">
    <property type="nucleotide sequence ID" value="NZ_JBHRUG010000019.1"/>
</dbReference>
<name>A0ABV7LP03_9GAMM</name>
<dbReference type="PANTHER" id="PTHR30570:SF6">
    <property type="entry name" value="PHOSPHATE-BINDING PROTEIN PSTS"/>
    <property type="match status" value="1"/>
</dbReference>
<gene>
    <name evidence="5" type="ORF">ACFOEV_09875</name>
</gene>
<proteinExistence type="predicted"/>
<evidence type="ECO:0000256" key="1">
    <source>
        <dbReference type="ARBA" id="ARBA00022729"/>
    </source>
</evidence>
<evidence type="ECO:0000256" key="3">
    <source>
        <dbReference type="SAM" id="SignalP"/>
    </source>
</evidence>
<evidence type="ECO:0000313" key="6">
    <source>
        <dbReference type="Proteomes" id="UP001595579"/>
    </source>
</evidence>
<dbReference type="CDD" id="cd13653">
    <property type="entry name" value="PBP2_phosphate_like_1"/>
    <property type="match status" value="1"/>
</dbReference>
<accession>A0ABV7LP03</accession>
<dbReference type="InterPro" id="IPR024370">
    <property type="entry name" value="PBP_domain"/>
</dbReference>
<feature type="chain" id="PRO_5046791268" evidence="3">
    <location>
        <begin position="22"/>
        <end position="312"/>
    </location>
</feature>
<dbReference type="InterPro" id="IPR050811">
    <property type="entry name" value="Phosphate_ABC_transporter"/>
</dbReference>